<gene>
    <name evidence="2" type="ORF">GQ607_010263</name>
</gene>
<dbReference type="Proteomes" id="UP000434172">
    <property type="component" value="Unassembled WGS sequence"/>
</dbReference>
<sequence length="72" mass="8115">MSRQSRSLPFSPKEETCDGFLNSVSSRQPPHGTRRRHMALQTASCYVHDTSIPPPHHHHTCPPKVDKKALDS</sequence>
<dbReference type="AlphaFoldDB" id="A0A8H3ZT38"/>
<protein>
    <submittedName>
        <fullName evidence="2">Uncharacterized protein</fullName>
    </submittedName>
</protein>
<comment type="caution">
    <text evidence="2">The sequence shown here is derived from an EMBL/GenBank/DDBJ whole genome shotgun (WGS) entry which is preliminary data.</text>
</comment>
<keyword evidence="3" id="KW-1185">Reference proteome</keyword>
<evidence type="ECO:0000256" key="1">
    <source>
        <dbReference type="SAM" id="MobiDB-lite"/>
    </source>
</evidence>
<accession>A0A8H3ZT38</accession>
<evidence type="ECO:0000313" key="3">
    <source>
        <dbReference type="Proteomes" id="UP000434172"/>
    </source>
</evidence>
<feature type="region of interest" description="Disordered" evidence="1">
    <location>
        <begin position="50"/>
        <end position="72"/>
    </location>
</feature>
<evidence type="ECO:0000313" key="2">
    <source>
        <dbReference type="EMBL" id="KAF0322600.1"/>
    </source>
</evidence>
<proteinExistence type="predicted"/>
<reference evidence="2 3" key="1">
    <citation type="submission" date="2019-12" db="EMBL/GenBank/DDBJ databases">
        <title>A genome sequence resource for the geographically widespread anthracnose pathogen Colletotrichum asianum.</title>
        <authorList>
            <person name="Meng Y."/>
        </authorList>
    </citation>
    <scope>NUCLEOTIDE SEQUENCE [LARGE SCALE GENOMIC DNA]</scope>
    <source>
        <strain evidence="2 3">ICMP 18580</strain>
    </source>
</reference>
<dbReference type="EMBL" id="WOWK01000060">
    <property type="protein sequence ID" value="KAF0322600.1"/>
    <property type="molecule type" value="Genomic_DNA"/>
</dbReference>
<feature type="region of interest" description="Disordered" evidence="1">
    <location>
        <begin position="1"/>
        <end position="36"/>
    </location>
</feature>
<name>A0A8H3ZT38_9PEZI</name>
<organism evidence="2 3">
    <name type="scientific">Colletotrichum asianum</name>
    <dbReference type="NCBI Taxonomy" id="702518"/>
    <lineage>
        <taxon>Eukaryota</taxon>
        <taxon>Fungi</taxon>
        <taxon>Dikarya</taxon>
        <taxon>Ascomycota</taxon>
        <taxon>Pezizomycotina</taxon>
        <taxon>Sordariomycetes</taxon>
        <taxon>Hypocreomycetidae</taxon>
        <taxon>Glomerellales</taxon>
        <taxon>Glomerellaceae</taxon>
        <taxon>Colletotrichum</taxon>
        <taxon>Colletotrichum gloeosporioides species complex</taxon>
    </lineage>
</organism>